<feature type="domain" description="UspA" evidence="3">
    <location>
        <begin position="17"/>
        <end position="150"/>
    </location>
</feature>
<dbReference type="PANTHER" id="PTHR46268">
    <property type="entry name" value="STRESS RESPONSE PROTEIN NHAX"/>
    <property type="match status" value="1"/>
</dbReference>
<dbReference type="PRINTS" id="PR01438">
    <property type="entry name" value="UNVRSLSTRESS"/>
</dbReference>
<dbReference type="CDD" id="cd00293">
    <property type="entry name" value="USP-like"/>
    <property type="match status" value="1"/>
</dbReference>
<gene>
    <name evidence="4" type="ORF">CV102_21945</name>
</gene>
<dbReference type="InterPro" id="IPR014729">
    <property type="entry name" value="Rossmann-like_a/b/a_fold"/>
</dbReference>
<dbReference type="Pfam" id="PF00582">
    <property type="entry name" value="Usp"/>
    <property type="match status" value="1"/>
</dbReference>
<evidence type="ECO:0000313" key="4">
    <source>
        <dbReference type="EMBL" id="TYL36489.1"/>
    </source>
</evidence>
<dbReference type="AlphaFoldDB" id="A0A8J8TQ91"/>
<evidence type="ECO:0000259" key="3">
    <source>
        <dbReference type="Pfam" id="PF00582"/>
    </source>
</evidence>
<accession>A0A8J8TQ91</accession>
<dbReference type="Gene3D" id="3.40.50.620">
    <property type="entry name" value="HUPs"/>
    <property type="match status" value="1"/>
</dbReference>
<proteinExistence type="inferred from homology"/>
<dbReference type="PANTHER" id="PTHR46268:SF6">
    <property type="entry name" value="UNIVERSAL STRESS PROTEIN UP12"/>
    <property type="match status" value="1"/>
</dbReference>
<organism evidence="4 5">
    <name type="scientific">Natronococcus pandeyae</name>
    <dbReference type="NCBI Taxonomy" id="2055836"/>
    <lineage>
        <taxon>Archaea</taxon>
        <taxon>Methanobacteriati</taxon>
        <taxon>Methanobacteriota</taxon>
        <taxon>Stenosarchaea group</taxon>
        <taxon>Halobacteria</taxon>
        <taxon>Halobacteriales</taxon>
        <taxon>Natrialbaceae</taxon>
        <taxon>Natronococcus</taxon>
    </lineage>
</organism>
<name>A0A8J8TQ91_9EURY</name>
<dbReference type="InterPro" id="IPR006016">
    <property type="entry name" value="UspA"/>
</dbReference>
<dbReference type="OrthoDB" id="105697at2157"/>
<reference evidence="4" key="1">
    <citation type="submission" date="2017-11" db="EMBL/GenBank/DDBJ databases">
        <authorList>
            <person name="Kajale S.C."/>
            <person name="Sharma A."/>
        </authorList>
    </citation>
    <scope>NUCLEOTIDE SEQUENCE</scope>
    <source>
        <strain evidence="4">LS1_42</strain>
    </source>
</reference>
<comment type="similarity">
    <text evidence="1">Belongs to the universal stress protein A family.</text>
</comment>
<evidence type="ECO:0000256" key="1">
    <source>
        <dbReference type="ARBA" id="ARBA00008791"/>
    </source>
</evidence>
<evidence type="ECO:0000313" key="5">
    <source>
        <dbReference type="Proteomes" id="UP000766904"/>
    </source>
</evidence>
<evidence type="ECO:0000256" key="2">
    <source>
        <dbReference type="SAM" id="MobiDB-lite"/>
    </source>
</evidence>
<dbReference type="SUPFAM" id="SSF52402">
    <property type="entry name" value="Adenine nucleotide alpha hydrolases-like"/>
    <property type="match status" value="1"/>
</dbReference>
<feature type="region of interest" description="Disordered" evidence="2">
    <location>
        <begin position="1"/>
        <end position="34"/>
    </location>
</feature>
<comment type="caution">
    <text evidence="4">The sequence shown here is derived from an EMBL/GenBank/DDBJ whole genome shotgun (WGS) entry which is preliminary data.</text>
</comment>
<dbReference type="InterPro" id="IPR006015">
    <property type="entry name" value="Universal_stress_UspA"/>
</dbReference>
<dbReference type="EMBL" id="PHNJ01000017">
    <property type="protein sequence ID" value="TYL36489.1"/>
    <property type="molecule type" value="Genomic_DNA"/>
</dbReference>
<dbReference type="RefSeq" id="WP_148860137.1">
    <property type="nucleotide sequence ID" value="NZ_PHNJ01000017.1"/>
</dbReference>
<keyword evidence="5" id="KW-1185">Reference proteome</keyword>
<dbReference type="PIRSF" id="PIRSF006276">
    <property type="entry name" value="UspA"/>
    <property type="match status" value="1"/>
</dbReference>
<sequence>MTSEDAEQGNSSARENYQDILVPTDGSNESQQAAERGIEIAAALDATVHALSVVEGSATLKRDQLRVNAEQEAEKSVDQVVDEAERMGVDVVTAVELGIPHETINEYALENDVDMIVMGTHGRTGLDHVLIGSIAERVVRTSPVPVLTVRPSE</sequence>
<dbReference type="Proteomes" id="UP000766904">
    <property type="component" value="Unassembled WGS sequence"/>
</dbReference>
<protein>
    <submittedName>
        <fullName evidence="4">Universal stress protein</fullName>
    </submittedName>
</protein>